<dbReference type="Gene3D" id="4.10.60.10">
    <property type="entry name" value="Zinc finger, CCHC-type"/>
    <property type="match status" value="1"/>
</dbReference>
<protein>
    <submittedName>
        <fullName evidence="3">Zinc finger, CCHC-type</fullName>
    </submittedName>
</protein>
<dbReference type="Pfam" id="PF00098">
    <property type="entry name" value="zf-CCHC"/>
    <property type="match status" value="1"/>
</dbReference>
<feature type="domain" description="CCHC-type" evidence="2">
    <location>
        <begin position="109"/>
        <end position="121"/>
    </location>
</feature>
<dbReference type="GO" id="GO:0008270">
    <property type="term" value="F:zinc ion binding"/>
    <property type="evidence" value="ECO:0007669"/>
    <property type="project" value="UniProtKB-KW"/>
</dbReference>
<evidence type="ECO:0000313" key="4">
    <source>
        <dbReference type="Proteomes" id="UP000321393"/>
    </source>
</evidence>
<evidence type="ECO:0000313" key="3">
    <source>
        <dbReference type="EMBL" id="KAA0051490.1"/>
    </source>
</evidence>
<keyword evidence="1" id="KW-0863">Zinc-finger</keyword>
<name>A0A5A7U8K5_CUCMM</name>
<dbReference type="SUPFAM" id="SSF57756">
    <property type="entry name" value="Retrovirus zinc finger-like domains"/>
    <property type="match status" value="1"/>
</dbReference>
<accession>A0A5A7U8K5</accession>
<organism evidence="3 4">
    <name type="scientific">Cucumis melo var. makuwa</name>
    <name type="common">Oriental melon</name>
    <dbReference type="NCBI Taxonomy" id="1194695"/>
    <lineage>
        <taxon>Eukaryota</taxon>
        <taxon>Viridiplantae</taxon>
        <taxon>Streptophyta</taxon>
        <taxon>Embryophyta</taxon>
        <taxon>Tracheophyta</taxon>
        <taxon>Spermatophyta</taxon>
        <taxon>Magnoliopsida</taxon>
        <taxon>eudicotyledons</taxon>
        <taxon>Gunneridae</taxon>
        <taxon>Pentapetalae</taxon>
        <taxon>rosids</taxon>
        <taxon>fabids</taxon>
        <taxon>Cucurbitales</taxon>
        <taxon>Cucurbitaceae</taxon>
        <taxon>Benincaseae</taxon>
        <taxon>Cucumis</taxon>
    </lineage>
</organism>
<reference evidence="3 4" key="1">
    <citation type="submission" date="2019-08" db="EMBL/GenBank/DDBJ databases">
        <title>Draft genome sequences of two oriental melons (Cucumis melo L. var makuwa).</title>
        <authorList>
            <person name="Kwon S.-Y."/>
        </authorList>
    </citation>
    <scope>NUCLEOTIDE SEQUENCE [LARGE SCALE GENOMIC DNA]</scope>
    <source>
        <strain evidence="4">cv. SW 3</strain>
        <tissue evidence="3">Leaf</tissue>
    </source>
</reference>
<dbReference type="Proteomes" id="UP000321393">
    <property type="component" value="Unassembled WGS sequence"/>
</dbReference>
<comment type="caution">
    <text evidence="3">The sequence shown here is derived from an EMBL/GenBank/DDBJ whole genome shotgun (WGS) entry which is preliminary data.</text>
</comment>
<keyword evidence="1" id="KW-0479">Metal-binding</keyword>
<evidence type="ECO:0000259" key="2">
    <source>
        <dbReference type="PROSITE" id="PS50158"/>
    </source>
</evidence>
<dbReference type="AlphaFoldDB" id="A0A5A7U8K5"/>
<sequence length="210" mass="23679">MGDLWDVCGTEVNPPEHVTALNKWNVKAETPKKAWDTFASLFLKKNDARLQFLEIKLLSIAQWEMIINQYFTKKVRSKGVEETLKGSQVGGASKNDRLQGHRTKGECYYNCGKIGHYARECHRKKKTIESNAVTSLQVESISEEEWDAGTCCATIDFNPQSTSNAKENQVLACHVEEVNYENDWIIDLGCSNPYEVLVLRGSVKVSSNTN</sequence>
<keyword evidence="1" id="KW-0862">Zinc</keyword>
<dbReference type="InterPro" id="IPR001878">
    <property type="entry name" value="Znf_CCHC"/>
</dbReference>
<gene>
    <name evidence="3" type="ORF">E6C27_scaffold174G00090</name>
</gene>
<dbReference type="PROSITE" id="PS50158">
    <property type="entry name" value="ZF_CCHC"/>
    <property type="match status" value="1"/>
</dbReference>
<evidence type="ECO:0000256" key="1">
    <source>
        <dbReference type="PROSITE-ProRule" id="PRU00047"/>
    </source>
</evidence>
<proteinExistence type="predicted"/>
<dbReference type="InterPro" id="IPR036875">
    <property type="entry name" value="Znf_CCHC_sf"/>
</dbReference>
<dbReference type="GO" id="GO:0003676">
    <property type="term" value="F:nucleic acid binding"/>
    <property type="evidence" value="ECO:0007669"/>
    <property type="project" value="InterPro"/>
</dbReference>
<dbReference type="EMBL" id="SSTE01011259">
    <property type="protein sequence ID" value="KAA0051490.1"/>
    <property type="molecule type" value="Genomic_DNA"/>
</dbReference>
<dbReference type="OrthoDB" id="1626798at2759"/>